<reference evidence="2 3" key="1">
    <citation type="submission" date="2023-04" db="EMBL/GenBank/DDBJ databases">
        <title>Jannaschia ovalis sp. nov., a marine bacterium isolated from sea tidal flat.</title>
        <authorList>
            <person name="Kwon D.Y."/>
            <person name="Kim J.-J."/>
        </authorList>
    </citation>
    <scope>NUCLEOTIDE SEQUENCE [LARGE SCALE GENOMIC DNA]</scope>
    <source>
        <strain evidence="2 3">GRR-S6-38</strain>
    </source>
</reference>
<gene>
    <name evidence="2" type="ORF">P8627_14730</name>
</gene>
<keyword evidence="1" id="KW-0732">Signal</keyword>
<evidence type="ECO:0000313" key="2">
    <source>
        <dbReference type="EMBL" id="WGH78266.1"/>
    </source>
</evidence>
<accession>A0ABY8LA92</accession>
<evidence type="ECO:0000313" key="3">
    <source>
        <dbReference type="Proteomes" id="UP001243420"/>
    </source>
</evidence>
<keyword evidence="3" id="KW-1185">Reference proteome</keyword>
<evidence type="ECO:0000256" key="1">
    <source>
        <dbReference type="SAM" id="SignalP"/>
    </source>
</evidence>
<organism evidence="2 3">
    <name type="scientific">Jannaschia ovalis</name>
    <dbReference type="NCBI Taxonomy" id="3038773"/>
    <lineage>
        <taxon>Bacteria</taxon>
        <taxon>Pseudomonadati</taxon>
        <taxon>Pseudomonadota</taxon>
        <taxon>Alphaproteobacteria</taxon>
        <taxon>Rhodobacterales</taxon>
        <taxon>Roseobacteraceae</taxon>
        <taxon>Jannaschia</taxon>
    </lineage>
</organism>
<name>A0ABY8LA92_9RHOB</name>
<dbReference type="InterPro" id="IPR018247">
    <property type="entry name" value="EF_Hand_1_Ca_BS"/>
</dbReference>
<feature type="chain" id="PRO_5046448239" description="EF hand" evidence="1">
    <location>
        <begin position="22"/>
        <end position="107"/>
    </location>
</feature>
<dbReference type="EMBL" id="CP122537">
    <property type="protein sequence ID" value="WGH78266.1"/>
    <property type="molecule type" value="Genomic_DNA"/>
</dbReference>
<protein>
    <recommendedName>
        <fullName evidence="4">EF hand</fullName>
    </recommendedName>
</protein>
<dbReference type="Proteomes" id="UP001243420">
    <property type="component" value="Chromosome"/>
</dbReference>
<evidence type="ECO:0008006" key="4">
    <source>
        <dbReference type="Google" id="ProtNLM"/>
    </source>
</evidence>
<sequence length="107" mass="11334">MTTRLALNAALALALAAPASAQTVLGWAMLSPLQELDRDGDGQFEAGDIDGFDLPEAWDMDQSGTWSIVEISQSLWAGWDGDDSGVLEQTELATMTGLAEAGTYVLE</sequence>
<dbReference type="PROSITE" id="PS00018">
    <property type="entry name" value="EF_HAND_1"/>
    <property type="match status" value="1"/>
</dbReference>
<dbReference type="RefSeq" id="WP_279965017.1">
    <property type="nucleotide sequence ID" value="NZ_CP122537.1"/>
</dbReference>
<proteinExistence type="predicted"/>
<feature type="signal peptide" evidence="1">
    <location>
        <begin position="1"/>
        <end position="21"/>
    </location>
</feature>